<name>I0H989_ACTM4</name>
<dbReference type="AlphaFoldDB" id="I0H989"/>
<dbReference type="eggNOG" id="COG3091">
    <property type="taxonomic scope" value="Bacteria"/>
</dbReference>
<dbReference type="Pfam" id="PF10263">
    <property type="entry name" value="SprT-like"/>
    <property type="match status" value="1"/>
</dbReference>
<dbReference type="HOGENOM" id="CLU_104499_1_0_11"/>
<accession>I0H989</accession>
<dbReference type="EMBL" id="AP012319">
    <property type="protein sequence ID" value="BAL89576.1"/>
    <property type="molecule type" value="Genomic_DNA"/>
</dbReference>
<keyword evidence="3" id="KW-1185">Reference proteome</keyword>
<sequence length="231" mass="25422">MNVTDARELATGLMRRHRLTGWKLVFDDAKTRAGVCRHDRKEIGLSRPLVRLYTAEQVTDTVLHEIAHALAGARHGHDRVWRATALRIGCSGTRCVAEDAPRVDGDWVGTCPAGHRTTAHRRPSRVRSCLDCSPRFDESAIFTWTHRGSPAPMLPSYTTELTRIRQRDGHAAPATAGRPLRVGETVRLTGGGRYDGLIGTIVKRGRTRYHVQTPSGVLGAPFALVEPLPDA</sequence>
<organism evidence="2 3">
    <name type="scientific">Actinoplanes missouriensis (strain ATCC 14538 / DSM 43046 / CBS 188.64 / JCM 3121 / NBRC 102363 / NCIMB 12654 / NRRL B-3342 / UNCC 431)</name>
    <dbReference type="NCBI Taxonomy" id="512565"/>
    <lineage>
        <taxon>Bacteria</taxon>
        <taxon>Bacillati</taxon>
        <taxon>Actinomycetota</taxon>
        <taxon>Actinomycetes</taxon>
        <taxon>Micromonosporales</taxon>
        <taxon>Micromonosporaceae</taxon>
        <taxon>Actinoplanes</taxon>
    </lineage>
</organism>
<feature type="domain" description="SprT-like" evidence="1">
    <location>
        <begin position="2"/>
        <end position="139"/>
    </location>
</feature>
<proteinExistence type="predicted"/>
<dbReference type="InterPro" id="IPR006640">
    <property type="entry name" value="SprT-like_domain"/>
</dbReference>
<evidence type="ECO:0000259" key="1">
    <source>
        <dbReference type="SMART" id="SM00731"/>
    </source>
</evidence>
<dbReference type="STRING" id="512565.AMIS_43560"/>
<dbReference type="Proteomes" id="UP000007882">
    <property type="component" value="Chromosome"/>
</dbReference>
<dbReference type="KEGG" id="ams:AMIS_43560"/>
<dbReference type="GO" id="GO:0006950">
    <property type="term" value="P:response to stress"/>
    <property type="evidence" value="ECO:0007669"/>
    <property type="project" value="UniProtKB-ARBA"/>
</dbReference>
<evidence type="ECO:0000313" key="3">
    <source>
        <dbReference type="Proteomes" id="UP000007882"/>
    </source>
</evidence>
<dbReference type="RefSeq" id="WP_014444470.1">
    <property type="nucleotide sequence ID" value="NC_017093.1"/>
</dbReference>
<reference evidence="2 3" key="1">
    <citation type="submission" date="2012-02" db="EMBL/GenBank/DDBJ databases">
        <title>Complete genome sequence of Actinoplanes missouriensis 431 (= NBRC 102363).</title>
        <authorList>
            <person name="Ohnishi Y."/>
            <person name="Ishikawa J."/>
            <person name="Sekine M."/>
            <person name="Hosoyama A."/>
            <person name="Harada T."/>
            <person name="Narita H."/>
            <person name="Hata T."/>
            <person name="Konno Y."/>
            <person name="Tutikane K."/>
            <person name="Fujita N."/>
            <person name="Horinouchi S."/>
            <person name="Hayakawa M."/>
        </authorList>
    </citation>
    <scope>NUCLEOTIDE SEQUENCE [LARGE SCALE GENOMIC DNA]</scope>
    <source>
        <strain evidence="3">ATCC 14538 / DSM 43046 / CBS 188.64 / JCM 3121 / NBRC 102363 / NCIMB 12654 / NRRL B-3342 / UNCC 431</strain>
    </source>
</reference>
<protein>
    <recommendedName>
        <fullName evidence="1">SprT-like domain-containing protein</fullName>
    </recommendedName>
</protein>
<dbReference type="SMART" id="SM00731">
    <property type="entry name" value="SprT"/>
    <property type="match status" value="1"/>
</dbReference>
<dbReference type="PATRIC" id="fig|512565.3.peg.4341"/>
<evidence type="ECO:0000313" key="2">
    <source>
        <dbReference type="EMBL" id="BAL89576.1"/>
    </source>
</evidence>
<gene>
    <name evidence="2" type="ordered locus">AMIS_43560</name>
</gene>